<protein>
    <submittedName>
        <fullName evidence="2">Iron-hydroxamate transporter permease subunit</fullName>
    </submittedName>
</protein>
<gene>
    <name evidence="2" type="ORF">NCTC8284_02547</name>
</gene>
<dbReference type="AlphaFoldDB" id="A0A3S4VEX6"/>
<sequence>MMMLFYPEESRGLVQWGAGSLVQESWYDSQLLAIQSAVCFFLIFYYAVHSQFSL</sequence>
<keyword evidence="1" id="KW-0812">Transmembrane</keyword>
<name>A0A3S4VEX6_9PAST</name>
<dbReference type="KEGG" id="rpne:NCTC8284_02547"/>
<evidence type="ECO:0000313" key="3">
    <source>
        <dbReference type="Proteomes" id="UP000278733"/>
    </source>
</evidence>
<reference evidence="2 3" key="1">
    <citation type="submission" date="2018-12" db="EMBL/GenBank/DDBJ databases">
        <authorList>
            <consortium name="Pathogen Informatics"/>
        </authorList>
    </citation>
    <scope>NUCLEOTIDE SEQUENCE [LARGE SCALE GENOMIC DNA]</scope>
    <source>
        <strain evidence="2 3">NCTC8284</strain>
    </source>
</reference>
<keyword evidence="1" id="KW-0472">Membrane</keyword>
<evidence type="ECO:0000313" key="2">
    <source>
        <dbReference type="EMBL" id="VEH67361.1"/>
    </source>
</evidence>
<proteinExistence type="predicted"/>
<dbReference type="EMBL" id="LR134405">
    <property type="protein sequence ID" value="VEH67361.1"/>
    <property type="molecule type" value="Genomic_DNA"/>
</dbReference>
<evidence type="ECO:0000256" key="1">
    <source>
        <dbReference type="SAM" id="Phobius"/>
    </source>
</evidence>
<dbReference type="Proteomes" id="UP000278733">
    <property type="component" value="Chromosome"/>
</dbReference>
<organism evidence="2 3">
    <name type="scientific">Rodentibacter pneumotropicus</name>
    <dbReference type="NCBI Taxonomy" id="758"/>
    <lineage>
        <taxon>Bacteria</taxon>
        <taxon>Pseudomonadati</taxon>
        <taxon>Pseudomonadota</taxon>
        <taxon>Gammaproteobacteria</taxon>
        <taxon>Pasteurellales</taxon>
        <taxon>Pasteurellaceae</taxon>
        <taxon>Rodentibacter</taxon>
    </lineage>
</organism>
<feature type="transmembrane region" description="Helical" evidence="1">
    <location>
        <begin position="30"/>
        <end position="48"/>
    </location>
</feature>
<keyword evidence="1" id="KW-1133">Transmembrane helix</keyword>
<accession>A0A3S4VEX6</accession>